<dbReference type="AlphaFoldDB" id="A0A4Z0RVK6"/>
<keyword evidence="1" id="KW-1133">Transmembrane helix</keyword>
<protein>
    <submittedName>
        <fullName evidence="2">Uncharacterized protein</fullName>
    </submittedName>
</protein>
<feature type="transmembrane region" description="Helical" evidence="1">
    <location>
        <begin position="181"/>
        <end position="201"/>
    </location>
</feature>
<name>A0A4Z0RVK6_WEICO</name>
<feature type="transmembrane region" description="Helical" evidence="1">
    <location>
        <begin position="150"/>
        <end position="169"/>
    </location>
</feature>
<organism evidence="2 3">
    <name type="scientific">Weissella confusa</name>
    <name type="common">Lactobacillus confusus</name>
    <dbReference type="NCBI Taxonomy" id="1583"/>
    <lineage>
        <taxon>Bacteria</taxon>
        <taxon>Bacillati</taxon>
        <taxon>Bacillota</taxon>
        <taxon>Bacilli</taxon>
        <taxon>Lactobacillales</taxon>
        <taxon>Lactobacillaceae</taxon>
        <taxon>Weissella</taxon>
    </lineage>
</organism>
<feature type="transmembrane region" description="Helical" evidence="1">
    <location>
        <begin position="36"/>
        <end position="54"/>
    </location>
</feature>
<comment type="caution">
    <text evidence="2">The sequence shown here is derived from an EMBL/GenBank/DDBJ whole genome shotgun (WGS) entry which is preliminary data.</text>
</comment>
<evidence type="ECO:0000313" key="3">
    <source>
        <dbReference type="Proteomes" id="UP000297646"/>
    </source>
</evidence>
<sequence length="314" mass="34757">MYTFIYAILYFLANITIILPYEMVLQNYTNSESGTYFLMLLLVYGVRSVAVWLLPDQIATGPFMNLRSSVSTACIGFMFMPFIKSDTKVLAILVAVLLGYSSATIWPLFLTYKSEKLFRPVKPATLLIDLLVIIVTLVILQIAFPMDVSSILLGLLYFAALFVVPKTAVNNLATDGKAIGLVLAVVLLDFIARVSLASPMLNNSQAVFEEKLVIGMLLTLSIVVSFLAVLEFGRLKHSELFFATVLRGLIMAYILLFMPLILASLIGSENATFVTYGLYIFGFEFGGIMQTKLTHKKRQFILGAGFVIGFSRTP</sequence>
<gene>
    <name evidence="2" type="ORF">C6P11_05620</name>
</gene>
<feature type="transmembrane region" description="Helical" evidence="1">
    <location>
        <begin position="89"/>
        <end position="112"/>
    </location>
</feature>
<reference evidence="2 3" key="1">
    <citation type="submission" date="2018-03" db="EMBL/GenBank/DDBJ databases">
        <title>Genome sequencing of Weissella confusa isolates.</title>
        <authorList>
            <person name="Kajala I."/>
            <person name="Baruah R."/>
            <person name="Bergsveinson J."/>
            <person name="Juvonen R."/>
            <person name="Ziola B."/>
        </authorList>
    </citation>
    <scope>NUCLEOTIDE SEQUENCE [LARGE SCALE GENOMIC DNA]</scope>
    <source>
        <strain evidence="2 3">VTT E-062653</strain>
    </source>
</reference>
<dbReference type="EMBL" id="PVSN01000036">
    <property type="protein sequence ID" value="TGE72785.1"/>
    <property type="molecule type" value="Genomic_DNA"/>
</dbReference>
<feature type="transmembrane region" description="Helical" evidence="1">
    <location>
        <begin position="245"/>
        <end position="267"/>
    </location>
</feature>
<feature type="transmembrane region" description="Helical" evidence="1">
    <location>
        <begin position="213"/>
        <end position="233"/>
    </location>
</feature>
<keyword evidence="1" id="KW-0472">Membrane</keyword>
<keyword evidence="1" id="KW-0812">Transmembrane</keyword>
<evidence type="ECO:0000256" key="1">
    <source>
        <dbReference type="SAM" id="Phobius"/>
    </source>
</evidence>
<proteinExistence type="predicted"/>
<dbReference type="Proteomes" id="UP000297646">
    <property type="component" value="Unassembled WGS sequence"/>
</dbReference>
<evidence type="ECO:0000313" key="2">
    <source>
        <dbReference type="EMBL" id="TGE72785.1"/>
    </source>
</evidence>
<feature type="transmembrane region" description="Helical" evidence="1">
    <location>
        <begin position="7"/>
        <end position="24"/>
    </location>
</feature>
<accession>A0A4Z0RVK6</accession>
<feature type="transmembrane region" description="Helical" evidence="1">
    <location>
        <begin position="124"/>
        <end position="144"/>
    </location>
</feature>
<feature type="transmembrane region" description="Helical" evidence="1">
    <location>
        <begin position="273"/>
        <end position="289"/>
    </location>
</feature>